<organism evidence="2 3">
    <name type="scientific">Cohnella phaseoli</name>
    <dbReference type="NCBI Taxonomy" id="456490"/>
    <lineage>
        <taxon>Bacteria</taxon>
        <taxon>Bacillati</taxon>
        <taxon>Bacillota</taxon>
        <taxon>Bacilli</taxon>
        <taxon>Bacillales</taxon>
        <taxon>Paenibacillaceae</taxon>
        <taxon>Cohnella</taxon>
    </lineage>
</organism>
<protein>
    <submittedName>
        <fullName evidence="2">Unsaturated rhamnogalacturonyl hydrolase</fullName>
    </submittedName>
</protein>
<dbReference type="AlphaFoldDB" id="A0A3D9I9F5"/>
<dbReference type="InterPro" id="IPR008928">
    <property type="entry name" value="6-hairpin_glycosidase_sf"/>
</dbReference>
<gene>
    <name evidence="2" type="ORF">DFP98_13421</name>
</gene>
<comment type="caution">
    <text evidence="2">The sequence shown here is derived from an EMBL/GenBank/DDBJ whole genome shotgun (WGS) entry which is preliminary data.</text>
</comment>
<proteinExistence type="predicted"/>
<dbReference type="GO" id="GO:0005975">
    <property type="term" value="P:carbohydrate metabolic process"/>
    <property type="evidence" value="ECO:0007669"/>
    <property type="project" value="InterPro"/>
</dbReference>
<dbReference type="EMBL" id="QRDZ01000034">
    <property type="protein sequence ID" value="RED58179.1"/>
    <property type="molecule type" value="Genomic_DNA"/>
</dbReference>
<dbReference type="PANTHER" id="PTHR33886:SF8">
    <property type="entry name" value="UNSATURATED RHAMNOGALACTURONAN HYDROLASE (EUROFUNG)"/>
    <property type="match status" value="1"/>
</dbReference>
<dbReference type="OrthoDB" id="9812931at2"/>
<dbReference type="InterPro" id="IPR010905">
    <property type="entry name" value="Glyco_hydro_88"/>
</dbReference>
<keyword evidence="3" id="KW-1185">Reference proteome</keyword>
<dbReference type="InterPro" id="IPR052043">
    <property type="entry name" value="PolySaccharide_Degr_Enz"/>
</dbReference>
<dbReference type="InterPro" id="IPR012341">
    <property type="entry name" value="6hp_glycosidase-like_sf"/>
</dbReference>
<dbReference type="Proteomes" id="UP000256977">
    <property type="component" value="Unassembled WGS sequence"/>
</dbReference>
<evidence type="ECO:0000256" key="1">
    <source>
        <dbReference type="ARBA" id="ARBA00022801"/>
    </source>
</evidence>
<evidence type="ECO:0000313" key="2">
    <source>
        <dbReference type="EMBL" id="RED58179.1"/>
    </source>
</evidence>
<dbReference type="PANTHER" id="PTHR33886">
    <property type="entry name" value="UNSATURATED RHAMNOGALACTURONAN HYDROLASE (EUROFUNG)"/>
    <property type="match status" value="1"/>
</dbReference>
<keyword evidence="1 2" id="KW-0378">Hydrolase</keyword>
<dbReference type="GO" id="GO:0016787">
    <property type="term" value="F:hydrolase activity"/>
    <property type="evidence" value="ECO:0007669"/>
    <property type="project" value="UniProtKB-KW"/>
</dbReference>
<accession>A0A3D9I9F5</accession>
<dbReference type="Pfam" id="PF07470">
    <property type="entry name" value="Glyco_hydro_88"/>
    <property type="match status" value="1"/>
</dbReference>
<dbReference type="RefSeq" id="WP_116064547.1">
    <property type="nucleotide sequence ID" value="NZ_QRDZ01000034.1"/>
</dbReference>
<dbReference type="Gene3D" id="1.50.10.10">
    <property type="match status" value="1"/>
</dbReference>
<reference evidence="2 3" key="1">
    <citation type="submission" date="2018-07" db="EMBL/GenBank/DDBJ databases">
        <title>Genomic Encyclopedia of Type Strains, Phase III (KMG-III): the genomes of soil and plant-associated and newly described type strains.</title>
        <authorList>
            <person name="Whitman W."/>
        </authorList>
    </citation>
    <scope>NUCLEOTIDE SEQUENCE [LARGE SCALE GENOMIC DNA]</scope>
    <source>
        <strain evidence="2 3">CECT 7287</strain>
    </source>
</reference>
<dbReference type="SUPFAM" id="SSF48208">
    <property type="entry name" value="Six-hairpin glycosidases"/>
    <property type="match status" value="1"/>
</dbReference>
<name>A0A3D9I9F5_9BACL</name>
<sequence>MNRETLEKKARQVYQYMMHSERTQWGNHEWIDWAMNIDRWDWNAGVGLIAAAEYGRAAGEERVIGEVEAWVTRNRDQSEAVRVINAMAPFAVFPQLYNRQNNPYYREKTKEIAEWMAAQSPRTRNGAFEHTVTERASFREQIWADTIFMAVLFLARAARLLSDRGMADEALRQVLLHLRALQDEETGLLFHGWNCEAGDWMSAARWNRANAWNACGIPMILEELASSGFDFGENETLTEIKIRYRRLIDALALRQNANGLWPTVLDRPDFYEETSGSAGIACGIYKAARMGLAPASLKESADRTVLAMVAYISDNGAVRGASGGTPVLESVAAYNKVPIFPTVYGQGLTLLLFAEALRRTEG</sequence>
<evidence type="ECO:0000313" key="3">
    <source>
        <dbReference type="Proteomes" id="UP000256977"/>
    </source>
</evidence>